<evidence type="ECO:0000313" key="3">
    <source>
        <dbReference type="Proteomes" id="UP000480303"/>
    </source>
</evidence>
<reference evidence="2 3" key="1">
    <citation type="submission" date="2020-02" db="EMBL/GenBank/DDBJ databases">
        <title>Draft genome sequence of Lactococcus sp. Hs30E4-3.</title>
        <authorList>
            <person name="Noda S."/>
            <person name="Yuki M."/>
            <person name="Ohkuma M."/>
        </authorList>
    </citation>
    <scope>NUCLEOTIDE SEQUENCE [LARGE SCALE GENOMIC DNA]</scope>
    <source>
        <strain evidence="2 3">Hs30E4-3</strain>
    </source>
</reference>
<dbReference type="RefSeq" id="WP_172208028.1">
    <property type="nucleotide sequence ID" value="NZ_BLLI01000014.1"/>
</dbReference>
<dbReference type="AlphaFoldDB" id="A0A6A0BCF3"/>
<protein>
    <submittedName>
        <fullName evidence="2">MarR family transcriptional regulator</fullName>
    </submittedName>
</protein>
<accession>A0A6A0BCF3</accession>
<dbReference type="InterPro" id="IPR036388">
    <property type="entry name" value="WH-like_DNA-bd_sf"/>
</dbReference>
<evidence type="ECO:0000259" key="1">
    <source>
        <dbReference type="SMART" id="SM00347"/>
    </source>
</evidence>
<dbReference type="InterPro" id="IPR036390">
    <property type="entry name" value="WH_DNA-bd_sf"/>
</dbReference>
<dbReference type="SMART" id="SM00347">
    <property type="entry name" value="HTH_MARR"/>
    <property type="match status" value="1"/>
</dbReference>
<evidence type="ECO:0000313" key="2">
    <source>
        <dbReference type="EMBL" id="GFH42171.1"/>
    </source>
</evidence>
<gene>
    <name evidence="2" type="ORF">Hs30E_07220</name>
</gene>
<dbReference type="EMBL" id="BLLI01000014">
    <property type="protein sequence ID" value="GFH42171.1"/>
    <property type="molecule type" value="Genomic_DNA"/>
</dbReference>
<dbReference type="InterPro" id="IPR000835">
    <property type="entry name" value="HTH_MarR-typ"/>
</dbReference>
<dbReference type="SUPFAM" id="SSF46785">
    <property type="entry name" value="Winged helix' DNA-binding domain"/>
    <property type="match status" value="1"/>
</dbReference>
<feature type="domain" description="HTH marR-type" evidence="1">
    <location>
        <begin position="30"/>
        <end position="128"/>
    </location>
</feature>
<sequence>MSKSNKIDPKMQEIVTRLFILQNKLQTVGNQLQDNVTMKQYMLISLLQATNEPNNLSILAQKMGSSRQNVKKVAQSLAKKEYIRFKSGKQNAIFIELTEKALACEKRTREIERLTLETLFQSFETAELSQLLTFFEKLSQGVAQVENKVKKGINK</sequence>
<dbReference type="Gene3D" id="1.10.10.10">
    <property type="entry name" value="Winged helix-like DNA-binding domain superfamily/Winged helix DNA-binding domain"/>
    <property type="match status" value="1"/>
</dbReference>
<organism evidence="2 3">
    <name type="scientific">Pseudolactococcus hodotermopsidis</name>
    <dbReference type="NCBI Taxonomy" id="2709157"/>
    <lineage>
        <taxon>Bacteria</taxon>
        <taxon>Bacillati</taxon>
        <taxon>Bacillota</taxon>
        <taxon>Bacilli</taxon>
        <taxon>Lactobacillales</taxon>
        <taxon>Streptococcaceae</taxon>
        <taxon>Pseudolactococcus</taxon>
    </lineage>
</organism>
<dbReference type="GO" id="GO:0003700">
    <property type="term" value="F:DNA-binding transcription factor activity"/>
    <property type="evidence" value="ECO:0007669"/>
    <property type="project" value="InterPro"/>
</dbReference>
<comment type="caution">
    <text evidence="2">The sequence shown here is derived from an EMBL/GenBank/DDBJ whole genome shotgun (WGS) entry which is preliminary data.</text>
</comment>
<dbReference type="Proteomes" id="UP000480303">
    <property type="component" value="Unassembled WGS sequence"/>
</dbReference>
<proteinExistence type="predicted"/>
<keyword evidence="3" id="KW-1185">Reference proteome</keyword>
<name>A0A6A0BCF3_9LACT</name>